<organism evidence="4">
    <name type="scientific">uncultured Rubrobacteraceae bacterium</name>
    <dbReference type="NCBI Taxonomy" id="349277"/>
    <lineage>
        <taxon>Bacteria</taxon>
        <taxon>Bacillati</taxon>
        <taxon>Actinomycetota</taxon>
        <taxon>Rubrobacteria</taxon>
        <taxon>Rubrobacterales</taxon>
        <taxon>Rubrobacteraceae</taxon>
        <taxon>environmental samples</taxon>
    </lineage>
</organism>
<evidence type="ECO:0000313" key="4">
    <source>
        <dbReference type="EMBL" id="CAA9466695.1"/>
    </source>
</evidence>
<evidence type="ECO:0000256" key="2">
    <source>
        <dbReference type="RuleBase" id="RU000363"/>
    </source>
</evidence>
<dbReference type="GO" id="GO:0016491">
    <property type="term" value="F:oxidoreductase activity"/>
    <property type="evidence" value="ECO:0007669"/>
    <property type="project" value="TreeGrafter"/>
</dbReference>
<dbReference type="Gene3D" id="3.40.50.720">
    <property type="entry name" value="NAD(P)-binding Rossmann-like Domain"/>
    <property type="match status" value="1"/>
</dbReference>
<dbReference type="InterPro" id="IPR057326">
    <property type="entry name" value="KR_dom"/>
</dbReference>
<dbReference type="AlphaFoldDB" id="A0A6J4R7Z3"/>
<dbReference type="EC" id="3.6.3.3" evidence="4"/>
<dbReference type="EC" id="3.6.3.4" evidence="4"/>
<dbReference type="GO" id="GO:0016787">
    <property type="term" value="F:hydrolase activity"/>
    <property type="evidence" value="ECO:0007669"/>
    <property type="project" value="UniProtKB-KW"/>
</dbReference>
<feature type="domain" description="Ketoreductase" evidence="3">
    <location>
        <begin position="6"/>
        <end position="186"/>
    </location>
</feature>
<dbReference type="InterPro" id="IPR036291">
    <property type="entry name" value="NAD(P)-bd_dom_sf"/>
</dbReference>
<proteinExistence type="inferred from homology"/>
<dbReference type="InterPro" id="IPR002347">
    <property type="entry name" value="SDR_fam"/>
</dbReference>
<evidence type="ECO:0000259" key="3">
    <source>
        <dbReference type="SMART" id="SM00822"/>
    </source>
</evidence>
<dbReference type="GO" id="GO:0008202">
    <property type="term" value="P:steroid metabolic process"/>
    <property type="evidence" value="ECO:0007669"/>
    <property type="project" value="TreeGrafter"/>
</dbReference>
<dbReference type="SUPFAM" id="SSF51735">
    <property type="entry name" value="NAD(P)-binding Rossmann-fold domains"/>
    <property type="match status" value="1"/>
</dbReference>
<sequence>MMSTDRTAVVTGASSGIGLATARELARRGFHVLAGVRRQQDADRLAGENVEPVILDVTDEGQVAALADRVGNDPQGRRLGALVNNAGVPLNAPAEVIPIEEWRRHFDVNFFGHVAVARALLPALIAGGDGRLVNVSSIGGRVAFPTFGAYAAAKFALEGFSDALRREVGRLGVEVIVVEPGNVATPIWSKTMAAMDGMAAAMTPDQQARYDDLVAAVRDQAEERRGGGIRPLGVAEVIADAIEARKPRARYRVGRDAKLGAVVSGLLSDRMLDRLVARNLGLTVPRRTRREREAGTTAKTGTHIG</sequence>
<keyword evidence="4" id="KW-0378">Hydrolase</keyword>
<dbReference type="CDD" id="cd05374">
    <property type="entry name" value="17beta-HSD-like_SDR_c"/>
    <property type="match status" value="1"/>
</dbReference>
<dbReference type="SMART" id="SM00822">
    <property type="entry name" value="PKS_KR"/>
    <property type="match status" value="1"/>
</dbReference>
<evidence type="ECO:0000256" key="1">
    <source>
        <dbReference type="ARBA" id="ARBA00006484"/>
    </source>
</evidence>
<dbReference type="PROSITE" id="PS00061">
    <property type="entry name" value="ADH_SHORT"/>
    <property type="match status" value="1"/>
</dbReference>
<comment type="similarity">
    <text evidence="1 2">Belongs to the short-chain dehydrogenases/reductases (SDR) family.</text>
</comment>
<accession>A0A6J4R7Z3</accession>
<protein>
    <submittedName>
        <fullName evidence="4">Lead, cadmium, zinc and mercury transporting ATPase Copper-translocating P-type ATPase</fullName>
        <ecNumber evidence="4">3.6.3.3</ecNumber>
        <ecNumber evidence="4">3.6.3.4</ecNumber>
        <ecNumber evidence="4">3.6.3.5</ecNumber>
    </submittedName>
</protein>
<dbReference type="PANTHER" id="PTHR43313:SF1">
    <property type="entry name" value="3BETA-HYDROXYSTEROID DEHYDROGENASE DHS-16"/>
    <property type="match status" value="1"/>
</dbReference>
<dbReference type="Pfam" id="PF00106">
    <property type="entry name" value="adh_short"/>
    <property type="match status" value="1"/>
</dbReference>
<gene>
    <name evidence="4" type="ORF">AVDCRST_MAG02-3187</name>
</gene>
<dbReference type="EMBL" id="CADCVH010000097">
    <property type="protein sequence ID" value="CAA9466695.1"/>
    <property type="molecule type" value="Genomic_DNA"/>
</dbReference>
<name>A0A6J4R7Z3_9ACTN</name>
<dbReference type="PRINTS" id="PR00081">
    <property type="entry name" value="GDHRDH"/>
</dbReference>
<dbReference type="PRINTS" id="PR00080">
    <property type="entry name" value="SDRFAMILY"/>
</dbReference>
<reference evidence="4" key="1">
    <citation type="submission" date="2020-02" db="EMBL/GenBank/DDBJ databases">
        <authorList>
            <person name="Meier V. D."/>
        </authorList>
    </citation>
    <scope>NUCLEOTIDE SEQUENCE</scope>
    <source>
        <strain evidence="4">AVDCRST_MAG02</strain>
    </source>
</reference>
<dbReference type="EC" id="3.6.3.5" evidence="4"/>
<dbReference type="InterPro" id="IPR020904">
    <property type="entry name" value="Sc_DH/Rdtase_CS"/>
</dbReference>
<dbReference type="PANTHER" id="PTHR43313">
    <property type="entry name" value="SHORT-CHAIN DEHYDROGENASE/REDUCTASE FAMILY 9C"/>
    <property type="match status" value="1"/>
</dbReference>